<proteinExistence type="predicted"/>
<name>F4A0L0_MAHA5</name>
<sequence>MRSVADMKTGQKATIMALDMNNQDTVRKLMALGIVVGSDVKLVQSFPSYVIKVGYTQIAIDKDIASSIFVN</sequence>
<protein>
    <submittedName>
        <fullName evidence="3">FeoA family protein</fullName>
    </submittedName>
</protein>
<dbReference type="OrthoDB" id="532181at2"/>
<dbReference type="SUPFAM" id="SSF50037">
    <property type="entry name" value="C-terminal domain of transcriptional repressors"/>
    <property type="match status" value="1"/>
</dbReference>
<dbReference type="RefSeq" id="WP_013780320.1">
    <property type="nucleotide sequence ID" value="NC_015520.1"/>
</dbReference>
<dbReference type="STRING" id="697281.Mahau_0686"/>
<dbReference type="InterPro" id="IPR007167">
    <property type="entry name" value="Fe-transptr_FeoA-like"/>
</dbReference>
<evidence type="ECO:0000256" key="1">
    <source>
        <dbReference type="ARBA" id="ARBA00023004"/>
    </source>
</evidence>
<evidence type="ECO:0000313" key="4">
    <source>
        <dbReference type="Proteomes" id="UP000008457"/>
    </source>
</evidence>
<evidence type="ECO:0000313" key="3">
    <source>
        <dbReference type="EMBL" id="AEE95889.1"/>
    </source>
</evidence>
<keyword evidence="4" id="KW-1185">Reference proteome</keyword>
<feature type="domain" description="Ferrous iron transporter FeoA-like" evidence="2">
    <location>
        <begin position="2"/>
        <end position="71"/>
    </location>
</feature>
<dbReference type="InterPro" id="IPR008988">
    <property type="entry name" value="Transcriptional_repressor_C"/>
</dbReference>
<dbReference type="Pfam" id="PF04023">
    <property type="entry name" value="FeoA"/>
    <property type="match status" value="1"/>
</dbReference>
<dbReference type="HOGENOM" id="CLU_150646_8_2_9"/>
<dbReference type="SMART" id="SM00899">
    <property type="entry name" value="FeoA"/>
    <property type="match status" value="1"/>
</dbReference>
<gene>
    <name evidence="3" type="ordered locus">Mahau_0686</name>
</gene>
<reference evidence="4" key="1">
    <citation type="submission" date="2010-11" db="EMBL/GenBank/DDBJ databases">
        <title>The complete genome of Mahella australiensis DSM 15567.</title>
        <authorList>
            <consortium name="US DOE Joint Genome Institute (JGI-PGF)"/>
            <person name="Lucas S."/>
            <person name="Copeland A."/>
            <person name="Lapidus A."/>
            <person name="Bruce D."/>
            <person name="Goodwin L."/>
            <person name="Pitluck S."/>
            <person name="Kyrpides N."/>
            <person name="Mavromatis K."/>
            <person name="Pagani I."/>
            <person name="Ivanova N."/>
            <person name="Teshima H."/>
            <person name="Brettin T."/>
            <person name="Detter J.C."/>
            <person name="Han C."/>
            <person name="Tapia R."/>
            <person name="Land M."/>
            <person name="Hauser L."/>
            <person name="Markowitz V."/>
            <person name="Cheng J.-F."/>
            <person name="Hugenholtz P."/>
            <person name="Woyke T."/>
            <person name="Wu D."/>
            <person name="Spring S."/>
            <person name="Pukall R."/>
            <person name="Steenblock K."/>
            <person name="Schneider S."/>
            <person name="Klenk H.-P."/>
            <person name="Eisen J.A."/>
        </authorList>
    </citation>
    <scope>NUCLEOTIDE SEQUENCE [LARGE SCALE GENOMIC DNA]</scope>
    <source>
        <strain evidence="4">DSM 15567 / CIP 107919 / 50-1 BON</strain>
    </source>
</reference>
<dbReference type="KEGG" id="mas:Mahau_0686"/>
<accession>F4A0L0</accession>
<dbReference type="EMBL" id="CP002360">
    <property type="protein sequence ID" value="AEE95889.1"/>
    <property type="molecule type" value="Genomic_DNA"/>
</dbReference>
<evidence type="ECO:0000259" key="2">
    <source>
        <dbReference type="SMART" id="SM00899"/>
    </source>
</evidence>
<dbReference type="AlphaFoldDB" id="F4A0L0"/>
<dbReference type="Gene3D" id="2.30.30.90">
    <property type="match status" value="1"/>
</dbReference>
<organism evidence="3 4">
    <name type="scientific">Mahella australiensis (strain DSM 15567 / CIP 107919 / 50-1 BON)</name>
    <dbReference type="NCBI Taxonomy" id="697281"/>
    <lineage>
        <taxon>Bacteria</taxon>
        <taxon>Bacillati</taxon>
        <taxon>Bacillota</taxon>
        <taxon>Clostridia</taxon>
        <taxon>Thermoanaerobacterales</taxon>
        <taxon>Thermoanaerobacterales Family IV. Incertae Sedis</taxon>
        <taxon>Mahella</taxon>
    </lineage>
</organism>
<dbReference type="GO" id="GO:0046914">
    <property type="term" value="F:transition metal ion binding"/>
    <property type="evidence" value="ECO:0007669"/>
    <property type="project" value="InterPro"/>
</dbReference>
<keyword evidence="1" id="KW-0408">Iron</keyword>
<reference evidence="3 4" key="2">
    <citation type="journal article" date="2011" name="Stand. Genomic Sci.">
        <title>Complete genome sequence of Mahella australiensis type strain (50-1 BON).</title>
        <authorList>
            <person name="Sikorski J."/>
            <person name="Teshima H."/>
            <person name="Nolan M."/>
            <person name="Lucas S."/>
            <person name="Hammon N."/>
            <person name="Deshpande S."/>
            <person name="Cheng J.F."/>
            <person name="Pitluck S."/>
            <person name="Liolios K."/>
            <person name="Pagani I."/>
            <person name="Ivanova N."/>
            <person name="Huntemann M."/>
            <person name="Mavromatis K."/>
            <person name="Ovchinikova G."/>
            <person name="Pati A."/>
            <person name="Tapia R."/>
            <person name="Han C."/>
            <person name="Goodwin L."/>
            <person name="Chen A."/>
            <person name="Palaniappan K."/>
            <person name="Land M."/>
            <person name="Hauser L."/>
            <person name="Ngatchou-Djao O.D."/>
            <person name="Rohde M."/>
            <person name="Pukall R."/>
            <person name="Spring S."/>
            <person name="Abt B."/>
            <person name="Goker M."/>
            <person name="Detter J.C."/>
            <person name="Woyke T."/>
            <person name="Bristow J."/>
            <person name="Markowitz V."/>
            <person name="Hugenholtz P."/>
            <person name="Eisen J.A."/>
            <person name="Kyrpides N.C."/>
            <person name="Klenk H.P."/>
            <person name="Lapidus A."/>
        </authorList>
    </citation>
    <scope>NUCLEOTIDE SEQUENCE [LARGE SCALE GENOMIC DNA]</scope>
    <source>
        <strain evidence="4">DSM 15567 / CIP 107919 / 50-1 BON</strain>
    </source>
</reference>
<dbReference type="Proteomes" id="UP000008457">
    <property type="component" value="Chromosome"/>
</dbReference>
<dbReference type="InterPro" id="IPR038157">
    <property type="entry name" value="FeoA_core_dom"/>
</dbReference>
<dbReference type="eggNOG" id="COG1918">
    <property type="taxonomic scope" value="Bacteria"/>
</dbReference>